<dbReference type="EMBL" id="BAABJV010000010">
    <property type="protein sequence ID" value="GAA4784738.1"/>
    <property type="molecule type" value="Genomic_DNA"/>
</dbReference>
<dbReference type="InterPro" id="IPR052156">
    <property type="entry name" value="BCAA_Transport_ATP-bd_LivF"/>
</dbReference>
<gene>
    <name evidence="7" type="ORF">GCM10023329_39020</name>
</gene>
<evidence type="ECO:0000259" key="6">
    <source>
        <dbReference type="PROSITE" id="PS50893"/>
    </source>
</evidence>
<dbReference type="PROSITE" id="PS00211">
    <property type="entry name" value="ABC_TRANSPORTER_1"/>
    <property type="match status" value="1"/>
</dbReference>
<protein>
    <submittedName>
        <fullName evidence="7">ABC transporter ATP-binding protein</fullName>
    </submittedName>
</protein>
<accession>A0ABP9ARQ2</accession>
<dbReference type="PANTHER" id="PTHR43820">
    <property type="entry name" value="HIGH-AFFINITY BRANCHED-CHAIN AMINO ACID TRANSPORT ATP-BINDING PROTEIN LIVF"/>
    <property type="match status" value="1"/>
</dbReference>
<sequence length="255" mass="27582">MSTTTELREDTGTPDSAEETLLELCSMHVFYGAIEALKGIDLTVRKGEIVALLGGNGAGKTTTLRTISGMLQPRQGEVRYRGERIDGIKSHELVQFGIGHVPEGRRVFATMTVRDNLEMGAYRFSSVDSADMDRVFTLFPRLAERRSQLAGTLSGGEQQMLAIGRALMGKPELLLLDEPSMGLAPLIVQQIFEIIEEINKQGTTVLLVEQNATQALGLANRGYVLETGSVAMSGPAAELLSDPRIREAYLGEGAA</sequence>
<evidence type="ECO:0000256" key="1">
    <source>
        <dbReference type="ARBA" id="ARBA00005417"/>
    </source>
</evidence>
<reference evidence="8" key="1">
    <citation type="journal article" date="2019" name="Int. J. Syst. Evol. Microbiol.">
        <title>The Global Catalogue of Microorganisms (GCM) 10K type strain sequencing project: providing services to taxonomists for standard genome sequencing and annotation.</title>
        <authorList>
            <consortium name="The Broad Institute Genomics Platform"/>
            <consortium name="The Broad Institute Genome Sequencing Center for Infectious Disease"/>
            <person name="Wu L."/>
            <person name="Ma J."/>
        </authorList>
    </citation>
    <scope>NUCLEOTIDE SEQUENCE [LARGE SCALE GENOMIC DNA]</scope>
    <source>
        <strain evidence="8">JCM 18324</strain>
    </source>
</reference>
<keyword evidence="2" id="KW-0813">Transport</keyword>
<proteinExistence type="inferred from homology"/>
<organism evidence="7 8">
    <name type="scientific">Streptomyces sanyensis</name>
    <dbReference type="NCBI Taxonomy" id="568869"/>
    <lineage>
        <taxon>Bacteria</taxon>
        <taxon>Bacillati</taxon>
        <taxon>Actinomycetota</taxon>
        <taxon>Actinomycetes</taxon>
        <taxon>Kitasatosporales</taxon>
        <taxon>Streptomycetaceae</taxon>
        <taxon>Streptomyces</taxon>
    </lineage>
</organism>
<dbReference type="InterPro" id="IPR003593">
    <property type="entry name" value="AAA+_ATPase"/>
</dbReference>
<evidence type="ECO:0000256" key="4">
    <source>
        <dbReference type="ARBA" id="ARBA00022840"/>
    </source>
</evidence>
<dbReference type="SMART" id="SM00382">
    <property type="entry name" value="AAA"/>
    <property type="match status" value="1"/>
</dbReference>
<dbReference type="InterPro" id="IPR017871">
    <property type="entry name" value="ABC_transporter-like_CS"/>
</dbReference>
<comment type="caution">
    <text evidence="7">The sequence shown here is derived from an EMBL/GenBank/DDBJ whole genome shotgun (WGS) entry which is preliminary data.</text>
</comment>
<keyword evidence="4 7" id="KW-0067">ATP-binding</keyword>
<dbReference type="InterPro" id="IPR027417">
    <property type="entry name" value="P-loop_NTPase"/>
</dbReference>
<dbReference type="PANTHER" id="PTHR43820:SF4">
    <property type="entry name" value="HIGH-AFFINITY BRANCHED-CHAIN AMINO ACID TRANSPORT ATP-BINDING PROTEIN LIVF"/>
    <property type="match status" value="1"/>
</dbReference>
<dbReference type="Pfam" id="PF00005">
    <property type="entry name" value="ABC_tran"/>
    <property type="match status" value="1"/>
</dbReference>
<dbReference type="GO" id="GO:0005524">
    <property type="term" value="F:ATP binding"/>
    <property type="evidence" value="ECO:0007669"/>
    <property type="project" value="UniProtKB-KW"/>
</dbReference>
<evidence type="ECO:0000313" key="8">
    <source>
        <dbReference type="Proteomes" id="UP001501147"/>
    </source>
</evidence>
<dbReference type="InterPro" id="IPR030660">
    <property type="entry name" value="ABC_branched_ATPase_LivF/BraG"/>
</dbReference>
<evidence type="ECO:0000256" key="3">
    <source>
        <dbReference type="ARBA" id="ARBA00022741"/>
    </source>
</evidence>
<dbReference type="SUPFAM" id="SSF52540">
    <property type="entry name" value="P-loop containing nucleoside triphosphate hydrolases"/>
    <property type="match status" value="1"/>
</dbReference>
<name>A0ABP9ARQ2_9ACTN</name>
<evidence type="ECO:0000256" key="2">
    <source>
        <dbReference type="ARBA" id="ARBA00022448"/>
    </source>
</evidence>
<evidence type="ECO:0000256" key="5">
    <source>
        <dbReference type="ARBA" id="ARBA00022970"/>
    </source>
</evidence>
<keyword evidence="5" id="KW-0029">Amino-acid transport</keyword>
<dbReference type="Proteomes" id="UP001501147">
    <property type="component" value="Unassembled WGS sequence"/>
</dbReference>
<dbReference type="Gene3D" id="3.40.50.300">
    <property type="entry name" value="P-loop containing nucleotide triphosphate hydrolases"/>
    <property type="match status" value="1"/>
</dbReference>
<comment type="similarity">
    <text evidence="1">Belongs to the ABC transporter superfamily.</text>
</comment>
<dbReference type="PIRSF" id="PIRSF039137">
    <property type="entry name" value="ABC_branched_ATPase"/>
    <property type="match status" value="1"/>
</dbReference>
<keyword evidence="8" id="KW-1185">Reference proteome</keyword>
<keyword evidence="3" id="KW-0547">Nucleotide-binding</keyword>
<dbReference type="InterPro" id="IPR003439">
    <property type="entry name" value="ABC_transporter-like_ATP-bd"/>
</dbReference>
<feature type="domain" description="ABC transporter" evidence="6">
    <location>
        <begin position="22"/>
        <end position="252"/>
    </location>
</feature>
<evidence type="ECO:0000313" key="7">
    <source>
        <dbReference type="EMBL" id="GAA4784738.1"/>
    </source>
</evidence>
<dbReference type="CDD" id="cd03224">
    <property type="entry name" value="ABC_TM1139_LivF_branched"/>
    <property type="match status" value="1"/>
</dbReference>
<dbReference type="PROSITE" id="PS50893">
    <property type="entry name" value="ABC_TRANSPORTER_2"/>
    <property type="match status" value="1"/>
</dbReference>